<dbReference type="Pfam" id="PF04060">
    <property type="entry name" value="FeS"/>
    <property type="match status" value="1"/>
</dbReference>
<reference evidence="7" key="1">
    <citation type="submission" date="2016-04" db="EMBL/GenBank/DDBJ databases">
        <authorList>
            <person name="Evans L.H."/>
            <person name="Alamgir A."/>
            <person name="Owens N."/>
            <person name="Weber N.D."/>
            <person name="Virtaneva K."/>
            <person name="Barbian K."/>
            <person name="Babar A."/>
            <person name="Rosenke K."/>
        </authorList>
    </citation>
    <scope>NUCLEOTIDE SEQUENCE</scope>
    <source>
        <strain evidence="7">86</strain>
    </source>
</reference>
<dbReference type="PROSITE" id="PS51656">
    <property type="entry name" value="4FE4S"/>
    <property type="match status" value="1"/>
</dbReference>
<dbReference type="SMART" id="SM00091">
    <property type="entry name" value="PAS"/>
    <property type="match status" value="1"/>
</dbReference>
<dbReference type="PROSITE" id="PS00198">
    <property type="entry name" value="4FE4S_FER_1"/>
    <property type="match status" value="1"/>
</dbReference>
<evidence type="ECO:0000256" key="4">
    <source>
        <dbReference type="ARBA" id="ARBA00023014"/>
    </source>
</evidence>
<evidence type="ECO:0000256" key="3">
    <source>
        <dbReference type="ARBA" id="ARBA00023004"/>
    </source>
</evidence>
<evidence type="ECO:0000259" key="6">
    <source>
        <dbReference type="PROSITE" id="PS51656"/>
    </source>
</evidence>
<proteinExistence type="predicted"/>
<evidence type="ECO:0000259" key="5">
    <source>
        <dbReference type="PROSITE" id="PS51379"/>
    </source>
</evidence>
<dbReference type="Gene3D" id="3.40.950.10">
    <property type="entry name" value="Fe-only Hydrogenase (Larger Subunit), Chain L, domain 3"/>
    <property type="match status" value="1"/>
</dbReference>
<feature type="domain" description="4Fe-4S ferredoxin-type" evidence="5">
    <location>
        <begin position="3"/>
        <end position="31"/>
    </location>
</feature>
<dbReference type="InterPro" id="IPR007202">
    <property type="entry name" value="4Fe-4S_dom"/>
</dbReference>
<dbReference type="GO" id="GO:0046872">
    <property type="term" value="F:metal ion binding"/>
    <property type="evidence" value="ECO:0007669"/>
    <property type="project" value="UniProtKB-KW"/>
</dbReference>
<evidence type="ECO:0000313" key="7">
    <source>
        <dbReference type="EMBL" id="SBW08902.1"/>
    </source>
</evidence>
<dbReference type="InterPro" id="IPR017896">
    <property type="entry name" value="4Fe4S_Fe-S-bd"/>
</dbReference>
<dbReference type="SUPFAM" id="SSF54862">
    <property type="entry name" value="4Fe-4S ferredoxins"/>
    <property type="match status" value="1"/>
</dbReference>
<name>A0A212KB61_9FIRM</name>
<dbReference type="PANTHER" id="PTHR11615">
    <property type="entry name" value="NITRATE, FORMATE, IRON DEHYDROGENASE"/>
    <property type="match status" value="1"/>
</dbReference>
<keyword evidence="4" id="KW-0411">Iron-sulfur</keyword>
<keyword evidence="2" id="KW-0479">Metal-binding</keyword>
<feature type="domain" description="4Fe-4S ferredoxin-type" evidence="5">
    <location>
        <begin position="32"/>
        <end position="61"/>
    </location>
</feature>
<dbReference type="GO" id="GO:0006355">
    <property type="term" value="P:regulation of DNA-templated transcription"/>
    <property type="evidence" value="ECO:0007669"/>
    <property type="project" value="InterPro"/>
</dbReference>
<keyword evidence="3" id="KW-0408">Iron</keyword>
<dbReference type="InterPro" id="IPR000014">
    <property type="entry name" value="PAS"/>
</dbReference>
<dbReference type="InterPro" id="IPR009016">
    <property type="entry name" value="Fe_hydrogenase"/>
</dbReference>
<dbReference type="Gene3D" id="3.30.450.20">
    <property type="entry name" value="PAS domain"/>
    <property type="match status" value="1"/>
</dbReference>
<dbReference type="Pfam" id="PF00989">
    <property type="entry name" value="PAS"/>
    <property type="match status" value="1"/>
</dbReference>
<dbReference type="EMBL" id="FLUN01000001">
    <property type="protein sequence ID" value="SBW08902.1"/>
    <property type="molecule type" value="Genomic_DNA"/>
</dbReference>
<feature type="domain" description="4Fe-4S" evidence="6">
    <location>
        <begin position="345"/>
        <end position="406"/>
    </location>
</feature>
<dbReference type="InterPro" id="IPR004108">
    <property type="entry name" value="Fe_hydrogenase_lsu_C"/>
</dbReference>
<dbReference type="GO" id="GO:0051539">
    <property type="term" value="F:4 iron, 4 sulfur cluster binding"/>
    <property type="evidence" value="ECO:0007669"/>
    <property type="project" value="UniProtKB-KW"/>
</dbReference>
<dbReference type="SUPFAM" id="SSF55785">
    <property type="entry name" value="PYP-like sensor domain (PAS domain)"/>
    <property type="match status" value="1"/>
</dbReference>
<dbReference type="CDD" id="cd00130">
    <property type="entry name" value="PAS"/>
    <property type="match status" value="1"/>
</dbReference>
<dbReference type="Pfam" id="PF02906">
    <property type="entry name" value="Fe_hyd_lg_C"/>
    <property type="match status" value="1"/>
</dbReference>
<protein>
    <submittedName>
        <fullName evidence="7">Uncharacterized protein</fullName>
    </submittedName>
</protein>
<accession>A0A212KB61</accession>
<dbReference type="InterPro" id="IPR013767">
    <property type="entry name" value="PAS_fold"/>
</dbReference>
<dbReference type="Gene3D" id="3.30.70.20">
    <property type="match status" value="1"/>
</dbReference>
<evidence type="ECO:0000256" key="2">
    <source>
        <dbReference type="ARBA" id="ARBA00022723"/>
    </source>
</evidence>
<dbReference type="AlphaFoldDB" id="A0A212KB61"/>
<dbReference type="PROSITE" id="PS51379">
    <property type="entry name" value="4FE4S_FER_2"/>
    <property type="match status" value="2"/>
</dbReference>
<gene>
    <name evidence="7" type="ORF">KL86CLO1_12541</name>
</gene>
<dbReference type="Pfam" id="PF13237">
    <property type="entry name" value="Fer4_10"/>
    <property type="match status" value="1"/>
</dbReference>
<keyword evidence="1" id="KW-0004">4Fe-4S</keyword>
<sequence length="558" mass="60862">MGEYIRLKRSNCKNCYKCIRNCPVKSISFKDQQANIVPEECILCGRCFVACPQNAKEVRNDIPAAKAILATGATVYASLAPSFVACWEGVTIASLDKALRQLGFAAAEETAVGATIVKEEYIRIIAEGQQEAVISTCCHAVNTLIQKHFPECLPYLAKVLSPMQAHCKDLKARHPGARCIFIGPCIAKKAEAEDYPGIVDCVLTFEELSAWLAEEGIPLKPMADGNAESRARLFPTTGGILRTMTEKDPGCAYLAVDGVENCITALQDLAAGKMGRCFIEMSACAGSCIGGPAMGKNRRAAVRDYVVVDRYAGPRDFPVEHPTPDQMKKRFPALNVESVRPGAAAIEEVLRRMGKTRPEHELNCGSCGYDTCRDKAAAVLAGKADIGMCLPYLKEKAESFSDQIIQNTPNAILALDGSLRVQQLNSAACRLMGFRDQTEALGKSVDAILDPQPFCDALNNGTIVHEKALWLDQYGKCVDQTVSYDKNSDILVCVMRDITDEERQRSEREAMSLATVEITDKIIEKQMRTVQEIASLLGETTAETKVALTKLKESLGNE</sequence>
<dbReference type="InterPro" id="IPR017900">
    <property type="entry name" value="4Fe4S_Fe_S_CS"/>
</dbReference>
<dbReference type="InterPro" id="IPR050340">
    <property type="entry name" value="Cytosolic_Fe-S_CAF"/>
</dbReference>
<organism evidence="7">
    <name type="scientific">uncultured Eubacteriales bacterium</name>
    <dbReference type="NCBI Taxonomy" id="172733"/>
    <lineage>
        <taxon>Bacteria</taxon>
        <taxon>Bacillati</taxon>
        <taxon>Bacillota</taxon>
        <taxon>Clostridia</taxon>
        <taxon>Eubacteriales</taxon>
        <taxon>environmental samples</taxon>
    </lineage>
</organism>
<dbReference type="SUPFAM" id="SSF53920">
    <property type="entry name" value="Fe-only hydrogenase"/>
    <property type="match status" value="1"/>
</dbReference>
<evidence type="ECO:0000256" key="1">
    <source>
        <dbReference type="ARBA" id="ARBA00022485"/>
    </source>
</evidence>
<dbReference type="InterPro" id="IPR035965">
    <property type="entry name" value="PAS-like_dom_sf"/>
</dbReference>
<dbReference type="Gene3D" id="1.10.15.40">
    <property type="entry name" value="Electron transport complex subunit B, putative Fe-S cluster"/>
    <property type="match status" value="1"/>
</dbReference>